<dbReference type="EMBL" id="KV016057">
    <property type="protein sequence ID" value="KZV20277.1"/>
    <property type="molecule type" value="Genomic_DNA"/>
</dbReference>
<proteinExistence type="predicted"/>
<reference evidence="1 2" key="1">
    <citation type="journal article" date="2015" name="Proc. Natl. Acad. Sci. U.S.A.">
        <title>The resurrection genome of Boea hygrometrica: A blueprint for survival of dehydration.</title>
        <authorList>
            <person name="Xiao L."/>
            <person name="Yang G."/>
            <person name="Zhang L."/>
            <person name="Yang X."/>
            <person name="Zhao S."/>
            <person name="Ji Z."/>
            <person name="Zhou Q."/>
            <person name="Hu M."/>
            <person name="Wang Y."/>
            <person name="Chen M."/>
            <person name="Xu Y."/>
            <person name="Jin H."/>
            <person name="Xiao X."/>
            <person name="Hu G."/>
            <person name="Bao F."/>
            <person name="Hu Y."/>
            <person name="Wan P."/>
            <person name="Li L."/>
            <person name="Deng X."/>
            <person name="Kuang T."/>
            <person name="Xiang C."/>
            <person name="Zhu J.K."/>
            <person name="Oliver M.J."/>
            <person name="He Y."/>
        </authorList>
    </citation>
    <scope>NUCLEOTIDE SEQUENCE [LARGE SCALE GENOMIC DNA]</scope>
    <source>
        <strain evidence="2">cv. XS01</strain>
    </source>
</reference>
<dbReference type="AlphaFoldDB" id="A0A2Z7AES9"/>
<gene>
    <name evidence="1" type="ORF">F511_44200</name>
</gene>
<organism evidence="1 2">
    <name type="scientific">Dorcoceras hygrometricum</name>
    <dbReference type="NCBI Taxonomy" id="472368"/>
    <lineage>
        <taxon>Eukaryota</taxon>
        <taxon>Viridiplantae</taxon>
        <taxon>Streptophyta</taxon>
        <taxon>Embryophyta</taxon>
        <taxon>Tracheophyta</taxon>
        <taxon>Spermatophyta</taxon>
        <taxon>Magnoliopsida</taxon>
        <taxon>eudicotyledons</taxon>
        <taxon>Gunneridae</taxon>
        <taxon>Pentapetalae</taxon>
        <taxon>asterids</taxon>
        <taxon>lamiids</taxon>
        <taxon>Lamiales</taxon>
        <taxon>Gesneriaceae</taxon>
        <taxon>Didymocarpoideae</taxon>
        <taxon>Trichosporeae</taxon>
        <taxon>Loxocarpinae</taxon>
        <taxon>Dorcoceras</taxon>
    </lineage>
</organism>
<keyword evidence="2" id="KW-1185">Reference proteome</keyword>
<protein>
    <submittedName>
        <fullName evidence="1">Uncharacterized protein</fullName>
    </submittedName>
</protein>
<accession>A0A2Z7AES9</accession>
<evidence type="ECO:0000313" key="1">
    <source>
        <dbReference type="EMBL" id="KZV20277.1"/>
    </source>
</evidence>
<dbReference type="Proteomes" id="UP000250235">
    <property type="component" value="Unassembled WGS sequence"/>
</dbReference>
<sequence length="107" mass="11475">MRAIVRTACGARHAPVAHAPRARCGEGCAPVAHTPARTGRRALHPLAGTRARTSRTVLCDTCRPPARAVHAGGRPLVHALRAACVRAVVHRPCGVSEAEMRRPFFEF</sequence>
<evidence type="ECO:0000313" key="2">
    <source>
        <dbReference type="Proteomes" id="UP000250235"/>
    </source>
</evidence>
<name>A0A2Z7AES9_9LAMI</name>